<dbReference type="RefSeq" id="WP_141675641.1">
    <property type="nucleotide sequence ID" value="NZ_LIGX01000001.1"/>
</dbReference>
<dbReference type="EMBL" id="LT629973">
    <property type="protein sequence ID" value="SEH87697.1"/>
    <property type="molecule type" value="Genomic_DNA"/>
</dbReference>
<dbReference type="Proteomes" id="UP000176204">
    <property type="component" value="Chromosome I"/>
</dbReference>
<evidence type="ECO:0000313" key="1">
    <source>
        <dbReference type="EMBL" id="SEH87697.1"/>
    </source>
</evidence>
<gene>
    <name evidence="1" type="ORF">PYTT_1393</name>
</gene>
<accession>A0A1H6LSA6</accession>
<protein>
    <submittedName>
        <fullName evidence="1">Uncharacterized protein</fullName>
    </submittedName>
</protein>
<sequence length="387" mass="41856">MIATEKHLKTTAGIRGVFYFQFRDGDTIVQSPGMLTGAVQLDSTAGGGIITMPPDTENLSYPGLPAGLHTYEIRIAGVPAVRGLLEVQPSLLPPPETSTSVFFDLDLGTTMAIHVEIGTGRNGTNGKDAYEIAVAQGYKGTRDQWLASLKGDSPSISGLVPWATYNAHANSGATHVSAADRTKWNAAATGPSYAVKILWTNPPSGPYYRDDLDSACTSCGYEYDWLAASGCNLIVYTDTPTLQQPLLATLDSYKSTSPGSSYALQTVSLYTALREHISNGGGTTASTVRRNYWRLRWTKFPDVYSPGTVSSLVRAQLDQDGYTYTYDTDDACDIYTEDSTLAFGFINQLSEFIAPQANGTYTLQRAWMDVDPLAAACADRLNRLRTP</sequence>
<organism evidence="1 2">
    <name type="scientific">Akkermansia glycaniphila</name>
    <dbReference type="NCBI Taxonomy" id="1679444"/>
    <lineage>
        <taxon>Bacteria</taxon>
        <taxon>Pseudomonadati</taxon>
        <taxon>Verrucomicrobiota</taxon>
        <taxon>Verrucomicrobiia</taxon>
        <taxon>Verrucomicrobiales</taxon>
        <taxon>Akkermansiaceae</taxon>
        <taxon>Akkermansia</taxon>
    </lineage>
</organism>
<evidence type="ECO:0000313" key="2">
    <source>
        <dbReference type="Proteomes" id="UP000176204"/>
    </source>
</evidence>
<dbReference type="AlphaFoldDB" id="A0A1H6LSA6"/>
<name>A0A1H6LSA6_9BACT</name>
<dbReference type="STRING" id="1679444.PYTT_1393"/>
<proteinExistence type="predicted"/>
<reference evidence="2" key="1">
    <citation type="submission" date="2016-09" db="EMBL/GenBank/DDBJ databases">
        <authorList>
            <person name="Koehorst J."/>
        </authorList>
    </citation>
    <scope>NUCLEOTIDE SEQUENCE [LARGE SCALE GENOMIC DNA]</scope>
</reference>
<dbReference type="OrthoDB" id="1453888at2"/>
<keyword evidence="2" id="KW-1185">Reference proteome</keyword>
<dbReference type="KEGG" id="agl:PYTT_1393"/>